<dbReference type="Pfam" id="PF02469">
    <property type="entry name" value="Fasciclin"/>
    <property type="match status" value="1"/>
</dbReference>
<feature type="signal peptide" evidence="2">
    <location>
        <begin position="1"/>
        <end position="19"/>
    </location>
</feature>
<dbReference type="EMBL" id="KZ819637">
    <property type="protein sequence ID" value="PWN89062.1"/>
    <property type="molecule type" value="Genomic_DNA"/>
</dbReference>
<dbReference type="GO" id="GO:0000329">
    <property type="term" value="C:fungal-type vacuole membrane"/>
    <property type="evidence" value="ECO:0007669"/>
    <property type="project" value="TreeGrafter"/>
</dbReference>
<dbReference type="Proteomes" id="UP000245768">
    <property type="component" value="Unassembled WGS sequence"/>
</dbReference>
<organism evidence="4 5">
    <name type="scientific">Acaromyces ingoldii</name>
    <dbReference type="NCBI Taxonomy" id="215250"/>
    <lineage>
        <taxon>Eukaryota</taxon>
        <taxon>Fungi</taxon>
        <taxon>Dikarya</taxon>
        <taxon>Basidiomycota</taxon>
        <taxon>Ustilaginomycotina</taxon>
        <taxon>Exobasidiomycetes</taxon>
        <taxon>Exobasidiales</taxon>
        <taxon>Cryptobasidiaceae</taxon>
        <taxon>Acaromyces</taxon>
    </lineage>
</organism>
<dbReference type="InterPro" id="IPR036378">
    <property type="entry name" value="FAS1_dom_sf"/>
</dbReference>
<feature type="chain" id="PRO_5016266284" description="FAS1 domain-containing protein" evidence="2">
    <location>
        <begin position="20"/>
        <end position="427"/>
    </location>
</feature>
<feature type="compositionally biased region" description="Low complexity" evidence="1">
    <location>
        <begin position="375"/>
        <end position="386"/>
    </location>
</feature>
<dbReference type="GeneID" id="37043918"/>
<dbReference type="SMART" id="SM00554">
    <property type="entry name" value="FAS1"/>
    <property type="match status" value="2"/>
</dbReference>
<sequence length="427" mass="43801">MLLGLLFLVLLAVVHAAHAHPIVRKRAAGNNATAELLSTLQTMGLTKLHDAFVSHPAILQTASASPGQKTLLAPSDAAVQAFPSWATSNANLFESTLLMHFLNGSFDLSQLQAGPRHTVGHSLVTSPAYANLPGGNGQAVALYSARAGSKNRYVQEGVNNDMFIDASTEVGDYFIQPINQGMTIPGNATFTLGFIGGHQLLSKMLLADSALASTIDNMRGSTIFAPTTRALRAYLATSPSNESLSTVIKNHLVLNRAVYSPLLDGQGSLISASGQDISFDAGSNTIRLGQDSAKVTQYDIMHRGGVIHLIDAVFSSTTLDQARADQAAQSAQASADPYIAGPVSVENAASSQGSDVPAGGAARNSTIQAINAGNSSTSDSGSSSGASKGGGTGSSSSSGKSSSAGMLGLPAFTLFSAILLPSTLLSL</sequence>
<dbReference type="AlphaFoldDB" id="A0A316YIQ1"/>
<dbReference type="PANTHER" id="PTHR10900">
    <property type="entry name" value="PERIOSTIN-RELATED"/>
    <property type="match status" value="1"/>
</dbReference>
<evidence type="ECO:0000256" key="2">
    <source>
        <dbReference type="SAM" id="SignalP"/>
    </source>
</evidence>
<feature type="region of interest" description="Disordered" evidence="1">
    <location>
        <begin position="371"/>
        <end position="400"/>
    </location>
</feature>
<dbReference type="InParanoid" id="A0A316YIQ1"/>
<dbReference type="GO" id="GO:0016236">
    <property type="term" value="P:macroautophagy"/>
    <property type="evidence" value="ECO:0007669"/>
    <property type="project" value="TreeGrafter"/>
</dbReference>
<reference evidence="4" key="1">
    <citation type="journal article" date="2018" name="Mol. Biol. Evol.">
        <title>Broad Genomic Sampling Reveals a Smut Pathogenic Ancestry of the Fungal Clade Ustilaginomycotina.</title>
        <authorList>
            <person name="Kijpornyongpan T."/>
            <person name="Mondo S.J."/>
            <person name="Barry K."/>
            <person name="Sandor L."/>
            <person name="Lee J."/>
            <person name="Lipzen A."/>
            <person name="Pangilinan J."/>
            <person name="LaButti K."/>
            <person name="Hainaut M."/>
            <person name="Henrissat B."/>
            <person name="Grigoriev I.V."/>
            <person name="Spatafora J.W."/>
            <person name="Aime M.C."/>
        </authorList>
    </citation>
    <scope>NUCLEOTIDE SEQUENCE [LARGE SCALE GENOMIC DNA]</scope>
    <source>
        <strain evidence="4">MCA 4198</strain>
    </source>
</reference>
<dbReference type="OrthoDB" id="286301at2759"/>
<feature type="domain" description="FAS1" evidence="3">
    <location>
        <begin position="185"/>
        <end position="314"/>
    </location>
</feature>
<evidence type="ECO:0000256" key="1">
    <source>
        <dbReference type="SAM" id="MobiDB-lite"/>
    </source>
</evidence>
<proteinExistence type="predicted"/>
<evidence type="ECO:0000313" key="5">
    <source>
        <dbReference type="Proteomes" id="UP000245768"/>
    </source>
</evidence>
<dbReference type="STRING" id="215250.A0A316YIQ1"/>
<dbReference type="GO" id="GO:0005615">
    <property type="term" value="C:extracellular space"/>
    <property type="evidence" value="ECO:0007669"/>
    <property type="project" value="TreeGrafter"/>
</dbReference>
<dbReference type="PANTHER" id="PTHR10900:SF122">
    <property type="entry name" value="FAS1 DOMAIN-CONTAINING PROTEIN"/>
    <property type="match status" value="1"/>
</dbReference>
<keyword evidence="5" id="KW-1185">Reference proteome</keyword>
<name>A0A316YIQ1_9BASI</name>
<keyword evidence="2" id="KW-0732">Signal</keyword>
<accession>A0A316YIQ1</accession>
<dbReference type="InterPro" id="IPR000782">
    <property type="entry name" value="FAS1_domain"/>
</dbReference>
<protein>
    <recommendedName>
        <fullName evidence="3">FAS1 domain-containing protein</fullName>
    </recommendedName>
</protein>
<dbReference type="PROSITE" id="PS50213">
    <property type="entry name" value="FAS1"/>
    <property type="match status" value="1"/>
</dbReference>
<gene>
    <name evidence="4" type="ORF">FA10DRAFT_267666</name>
</gene>
<evidence type="ECO:0000259" key="3">
    <source>
        <dbReference type="PROSITE" id="PS50213"/>
    </source>
</evidence>
<dbReference type="Gene3D" id="2.30.180.10">
    <property type="entry name" value="FAS1 domain"/>
    <property type="match status" value="2"/>
</dbReference>
<evidence type="ECO:0000313" key="4">
    <source>
        <dbReference type="EMBL" id="PWN89062.1"/>
    </source>
</evidence>
<dbReference type="SUPFAM" id="SSF82153">
    <property type="entry name" value="FAS1 domain"/>
    <property type="match status" value="2"/>
</dbReference>
<dbReference type="RefSeq" id="XP_025376260.1">
    <property type="nucleotide sequence ID" value="XM_025522002.1"/>
</dbReference>
<dbReference type="InterPro" id="IPR050904">
    <property type="entry name" value="Adhesion/Biosynth-related"/>
</dbReference>